<dbReference type="EC" id="3.1.-.-" evidence="8"/>
<keyword evidence="6 8" id="KW-0460">Magnesium</keyword>
<dbReference type="PANTHER" id="PTHR33653:SF1">
    <property type="entry name" value="RIBONUCLEASE VAPC2"/>
    <property type="match status" value="1"/>
</dbReference>
<gene>
    <name evidence="8" type="primary">vapC</name>
    <name evidence="10" type="ORF">GCM10009676_19340</name>
</gene>
<proteinExistence type="inferred from homology"/>
<dbReference type="InterPro" id="IPR022907">
    <property type="entry name" value="VapC_family"/>
</dbReference>
<evidence type="ECO:0000256" key="2">
    <source>
        <dbReference type="ARBA" id="ARBA00022649"/>
    </source>
</evidence>
<evidence type="ECO:0000256" key="6">
    <source>
        <dbReference type="ARBA" id="ARBA00022842"/>
    </source>
</evidence>
<name>A0ABP4GRS2_9PSEU</name>
<keyword evidence="2 8" id="KW-1277">Toxin-antitoxin system</keyword>
<keyword evidence="3 8" id="KW-0540">Nuclease</keyword>
<comment type="similarity">
    <text evidence="7 8">Belongs to the PINc/VapC protein family.</text>
</comment>
<evidence type="ECO:0000256" key="5">
    <source>
        <dbReference type="ARBA" id="ARBA00022801"/>
    </source>
</evidence>
<dbReference type="PANTHER" id="PTHR33653">
    <property type="entry name" value="RIBONUCLEASE VAPC2"/>
    <property type="match status" value="1"/>
</dbReference>
<evidence type="ECO:0000259" key="9">
    <source>
        <dbReference type="Pfam" id="PF01850"/>
    </source>
</evidence>
<dbReference type="Gene3D" id="3.40.50.1010">
    <property type="entry name" value="5'-nuclease"/>
    <property type="match status" value="1"/>
</dbReference>
<evidence type="ECO:0000256" key="8">
    <source>
        <dbReference type="HAMAP-Rule" id="MF_00265"/>
    </source>
</evidence>
<feature type="domain" description="PIN" evidence="9">
    <location>
        <begin position="10"/>
        <end position="123"/>
    </location>
</feature>
<evidence type="ECO:0000256" key="4">
    <source>
        <dbReference type="ARBA" id="ARBA00022723"/>
    </source>
</evidence>
<comment type="caution">
    <text evidence="10">The sequence shown here is derived from an EMBL/GenBank/DDBJ whole genome shotgun (WGS) entry which is preliminary data.</text>
</comment>
<organism evidence="10 11">
    <name type="scientific">Prauserella halophila</name>
    <dbReference type="NCBI Taxonomy" id="185641"/>
    <lineage>
        <taxon>Bacteria</taxon>
        <taxon>Bacillati</taxon>
        <taxon>Actinomycetota</taxon>
        <taxon>Actinomycetes</taxon>
        <taxon>Pseudonocardiales</taxon>
        <taxon>Pseudonocardiaceae</taxon>
        <taxon>Prauserella</taxon>
    </lineage>
</organism>
<accession>A0ABP4GRS2</accession>
<feature type="binding site" evidence="8">
    <location>
        <position position="11"/>
    </location>
    <ligand>
        <name>Mg(2+)</name>
        <dbReference type="ChEBI" id="CHEBI:18420"/>
    </ligand>
</feature>
<dbReference type="InterPro" id="IPR002716">
    <property type="entry name" value="PIN_dom"/>
</dbReference>
<dbReference type="EMBL" id="BAAALN010000005">
    <property type="protein sequence ID" value="GAA1235547.1"/>
    <property type="molecule type" value="Genomic_DNA"/>
</dbReference>
<sequence length="140" mass="14924">MGAVTRRGLLDTSLVIDYPAEKVAAVVDEVAVAAISVGELEYGVTAAKDPVVQVQRRHALQAVTAAFDVLPFDADCAEYYGALASAVRAAGRDPRPRRLDLQIAATAVRYGLVLLTRNADDFKGIEESLVVQDLLAPSRS</sequence>
<protein>
    <recommendedName>
        <fullName evidence="8">Ribonuclease VapC</fullName>
        <shortName evidence="8">RNase VapC</shortName>
        <ecNumber evidence="8">3.1.-.-</ecNumber>
    </recommendedName>
    <alternativeName>
        <fullName evidence="8">Toxin VapC</fullName>
    </alternativeName>
</protein>
<keyword evidence="8" id="KW-0800">Toxin</keyword>
<evidence type="ECO:0000256" key="1">
    <source>
        <dbReference type="ARBA" id="ARBA00001946"/>
    </source>
</evidence>
<dbReference type="HAMAP" id="MF_00265">
    <property type="entry name" value="VapC_Nob1"/>
    <property type="match status" value="1"/>
</dbReference>
<keyword evidence="5 8" id="KW-0378">Hydrolase</keyword>
<dbReference type="Pfam" id="PF01850">
    <property type="entry name" value="PIN"/>
    <property type="match status" value="1"/>
</dbReference>
<dbReference type="CDD" id="cd18732">
    <property type="entry name" value="PIN_MtVapC4-C5_like"/>
    <property type="match status" value="1"/>
</dbReference>
<reference evidence="11" key="1">
    <citation type="journal article" date="2019" name="Int. J. Syst. Evol. Microbiol.">
        <title>The Global Catalogue of Microorganisms (GCM) 10K type strain sequencing project: providing services to taxonomists for standard genome sequencing and annotation.</title>
        <authorList>
            <consortium name="The Broad Institute Genomics Platform"/>
            <consortium name="The Broad Institute Genome Sequencing Center for Infectious Disease"/>
            <person name="Wu L."/>
            <person name="Ma J."/>
        </authorList>
    </citation>
    <scope>NUCLEOTIDE SEQUENCE [LARGE SCALE GENOMIC DNA]</scope>
    <source>
        <strain evidence="11">JCM 13023</strain>
    </source>
</reference>
<dbReference type="Proteomes" id="UP001500653">
    <property type="component" value="Unassembled WGS sequence"/>
</dbReference>
<keyword evidence="4 8" id="KW-0479">Metal-binding</keyword>
<evidence type="ECO:0000313" key="11">
    <source>
        <dbReference type="Proteomes" id="UP001500653"/>
    </source>
</evidence>
<dbReference type="SUPFAM" id="SSF88723">
    <property type="entry name" value="PIN domain-like"/>
    <property type="match status" value="1"/>
</dbReference>
<keyword evidence="11" id="KW-1185">Reference proteome</keyword>
<feature type="binding site" evidence="8">
    <location>
        <position position="100"/>
    </location>
    <ligand>
        <name>Mg(2+)</name>
        <dbReference type="ChEBI" id="CHEBI:18420"/>
    </ligand>
</feature>
<evidence type="ECO:0000256" key="7">
    <source>
        <dbReference type="ARBA" id="ARBA00038093"/>
    </source>
</evidence>
<dbReference type="InterPro" id="IPR029060">
    <property type="entry name" value="PIN-like_dom_sf"/>
</dbReference>
<evidence type="ECO:0000313" key="10">
    <source>
        <dbReference type="EMBL" id="GAA1235547.1"/>
    </source>
</evidence>
<comment type="function">
    <text evidence="8">Toxic component of a toxin-antitoxin (TA) system. An RNase.</text>
</comment>
<evidence type="ECO:0000256" key="3">
    <source>
        <dbReference type="ARBA" id="ARBA00022722"/>
    </source>
</evidence>
<comment type="cofactor">
    <cofactor evidence="1 8">
        <name>Mg(2+)</name>
        <dbReference type="ChEBI" id="CHEBI:18420"/>
    </cofactor>
</comment>
<dbReference type="InterPro" id="IPR050556">
    <property type="entry name" value="Type_II_TA_system_RNase"/>
</dbReference>